<dbReference type="AlphaFoldDB" id="A0A9P4R3P9"/>
<dbReference type="Gene3D" id="4.10.240.10">
    <property type="entry name" value="Zn(2)-C6 fungal-type DNA-binding domain"/>
    <property type="match status" value="1"/>
</dbReference>
<dbReference type="Pfam" id="PF00172">
    <property type="entry name" value="Zn_clus"/>
    <property type="match status" value="1"/>
</dbReference>
<dbReference type="OrthoDB" id="3525185at2759"/>
<dbReference type="InterPro" id="IPR053178">
    <property type="entry name" value="Osmoadaptation_assoc"/>
</dbReference>
<protein>
    <recommendedName>
        <fullName evidence="2">Zn(2)-C6 fungal-type domain-containing protein</fullName>
    </recommendedName>
</protein>
<dbReference type="CDD" id="cd00067">
    <property type="entry name" value="GAL4"/>
    <property type="match status" value="1"/>
</dbReference>
<dbReference type="PROSITE" id="PS50048">
    <property type="entry name" value="ZN2_CY6_FUNGAL_2"/>
    <property type="match status" value="1"/>
</dbReference>
<dbReference type="GO" id="GO:0000981">
    <property type="term" value="F:DNA-binding transcription factor activity, RNA polymerase II-specific"/>
    <property type="evidence" value="ECO:0007669"/>
    <property type="project" value="InterPro"/>
</dbReference>
<keyword evidence="4" id="KW-1185">Reference proteome</keyword>
<gene>
    <name evidence="3" type="ORF">EJ04DRAFT_573602</name>
</gene>
<dbReference type="EMBL" id="ML996107">
    <property type="protein sequence ID" value="KAF2738768.1"/>
    <property type="molecule type" value="Genomic_DNA"/>
</dbReference>
<dbReference type="InterPro" id="IPR036864">
    <property type="entry name" value="Zn2-C6_fun-type_DNA-bd_sf"/>
</dbReference>
<organism evidence="3 4">
    <name type="scientific">Polyplosphaeria fusca</name>
    <dbReference type="NCBI Taxonomy" id="682080"/>
    <lineage>
        <taxon>Eukaryota</taxon>
        <taxon>Fungi</taxon>
        <taxon>Dikarya</taxon>
        <taxon>Ascomycota</taxon>
        <taxon>Pezizomycotina</taxon>
        <taxon>Dothideomycetes</taxon>
        <taxon>Pleosporomycetidae</taxon>
        <taxon>Pleosporales</taxon>
        <taxon>Tetraplosphaeriaceae</taxon>
        <taxon>Polyplosphaeria</taxon>
    </lineage>
</organism>
<dbReference type="SMART" id="SM00066">
    <property type="entry name" value="GAL4"/>
    <property type="match status" value="1"/>
</dbReference>
<accession>A0A9P4R3P9</accession>
<reference evidence="3" key="1">
    <citation type="journal article" date="2020" name="Stud. Mycol.">
        <title>101 Dothideomycetes genomes: a test case for predicting lifestyles and emergence of pathogens.</title>
        <authorList>
            <person name="Haridas S."/>
            <person name="Albert R."/>
            <person name="Binder M."/>
            <person name="Bloem J."/>
            <person name="Labutti K."/>
            <person name="Salamov A."/>
            <person name="Andreopoulos B."/>
            <person name="Baker S."/>
            <person name="Barry K."/>
            <person name="Bills G."/>
            <person name="Bluhm B."/>
            <person name="Cannon C."/>
            <person name="Castanera R."/>
            <person name="Culley D."/>
            <person name="Daum C."/>
            <person name="Ezra D."/>
            <person name="Gonzalez J."/>
            <person name="Henrissat B."/>
            <person name="Kuo A."/>
            <person name="Liang C."/>
            <person name="Lipzen A."/>
            <person name="Lutzoni F."/>
            <person name="Magnuson J."/>
            <person name="Mondo S."/>
            <person name="Nolan M."/>
            <person name="Ohm R."/>
            <person name="Pangilinan J."/>
            <person name="Park H.-J."/>
            <person name="Ramirez L."/>
            <person name="Alfaro M."/>
            <person name="Sun H."/>
            <person name="Tritt A."/>
            <person name="Yoshinaga Y."/>
            <person name="Zwiers L.-H."/>
            <person name="Turgeon B."/>
            <person name="Goodwin S."/>
            <person name="Spatafora J."/>
            <person name="Crous P."/>
            <person name="Grigoriev I."/>
        </authorList>
    </citation>
    <scope>NUCLEOTIDE SEQUENCE</scope>
    <source>
        <strain evidence="3">CBS 125425</strain>
    </source>
</reference>
<dbReference type="PANTHER" id="PTHR38111">
    <property type="entry name" value="ZN(2)-C6 FUNGAL-TYPE DOMAIN-CONTAINING PROTEIN-RELATED"/>
    <property type="match status" value="1"/>
</dbReference>
<evidence type="ECO:0000259" key="2">
    <source>
        <dbReference type="PROSITE" id="PS50048"/>
    </source>
</evidence>
<evidence type="ECO:0000256" key="1">
    <source>
        <dbReference type="ARBA" id="ARBA00023242"/>
    </source>
</evidence>
<dbReference type="InterPro" id="IPR001138">
    <property type="entry name" value="Zn2Cys6_DnaBD"/>
</dbReference>
<dbReference type="Proteomes" id="UP000799444">
    <property type="component" value="Unassembled WGS sequence"/>
</dbReference>
<proteinExistence type="predicted"/>
<dbReference type="PANTHER" id="PTHR38111:SF11">
    <property type="entry name" value="TRANSCRIPTION FACTOR DOMAIN-CONTAINING PROTEIN-RELATED"/>
    <property type="match status" value="1"/>
</dbReference>
<evidence type="ECO:0000313" key="3">
    <source>
        <dbReference type="EMBL" id="KAF2738768.1"/>
    </source>
</evidence>
<dbReference type="SUPFAM" id="SSF57701">
    <property type="entry name" value="Zn2/Cys6 DNA-binding domain"/>
    <property type="match status" value="1"/>
</dbReference>
<dbReference type="GO" id="GO:0008270">
    <property type="term" value="F:zinc ion binding"/>
    <property type="evidence" value="ECO:0007669"/>
    <property type="project" value="InterPro"/>
</dbReference>
<comment type="caution">
    <text evidence="3">The sequence shown here is derived from an EMBL/GenBank/DDBJ whole genome shotgun (WGS) entry which is preliminary data.</text>
</comment>
<name>A0A9P4R3P9_9PLEO</name>
<evidence type="ECO:0000313" key="4">
    <source>
        <dbReference type="Proteomes" id="UP000799444"/>
    </source>
</evidence>
<sequence>MVGVPGRSKGCLTCLSRKKKCDLQKPICWNCVRGRFVCGGYQRNVVMVHATSDGRKSQYRASEGKLKRMATNGALLTDVRQQGLIRAALEAECFDAFWQLYLPSARRACHNGTDPALISWATWTQAKVAENSTMRCALLAVCIGKVGWLNNDKAFTERGMELYGRALKQVSVGLQQPERIQKTETIAICRLLALYEQLNERKSSTRNWQGHVNGLVNLIKMQPAEAYVFEGNHHLFLEIRFNAAVSALASRKSTFLCAPEWIEKPFIGKIKGAVHTMCDLLLILPGILEEFDCLLNGTNTPGIDRRADLLKARCWHLDEQLQDWHRDSMRRLLPRFTSEDARYLLSRIGQPPQDHIVDILARADPEPLYAMSLYWPCCIILYSLMPALYQMFPPALQLAMDFFQIPRMDTLRYASAIARSIKHFLHPSTGLASATAVAFPISCVCQSVYYMDRSGTAPEYYTELEKLLNEISDAAKDTFMGAYIHDLLRDEAPGTPAFRTRVERWHEVSEISTATSFNRLLPVPLVWC</sequence>
<feature type="domain" description="Zn(2)-C6 fungal-type" evidence="2">
    <location>
        <begin position="10"/>
        <end position="38"/>
    </location>
</feature>
<keyword evidence="1" id="KW-0539">Nucleus</keyword>